<protein>
    <submittedName>
        <fullName evidence="1">Uncharacterized protein</fullName>
    </submittedName>
</protein>
<proteinExistence type="predicted"/>
<evidence type="ECO:0000313" key="2">
    <source>
        <dbReference type="Proteomes" id="UP001497680"/>
    </source>
</evidence>
<reference evidence="1 2" key="1">
    <citation type="journal article" date="2022" name="New Phytol.">
        <title>Ecological generalism drives hyperdiversity of secondary metabolite gene clusters in xylarialean endophytes.</title>
        <authorList>
            <person name="Franco M.E.E."/>
            <person name="Wisecaver J.H."/>
            <person name="Arnold A.E."/>
            <person name="Ju Y.M."/>
            <person name="Slot J.C."/>
            <person name="Ahrendt S."/>
            <person name="Moore L.P."/>
            <person name="Eastman K.E."/>
            <person name="Scott K."/>
            <person name="Konkel Z."/>
            <person name="Mondo S.J."/>
            <person name="Kuo A."/>
            <person name="Hayes R.D."/>
            <person name="Haridas S."/>
            <person name="Andreopoulos B."/>
            <person name="Riley R."/>
            <person name="LaButti K."/>
            <person name="Pangilinan J."/>
            <person name="Lipzen A."/>
            <person name="Amirebrahimi M."/>
            <person name="Yan J."/>
            <person name="Adam C."/>
            <person name="Keymanesh K."/>
            <person name="Ng V."/>
            <person name="Louie K."/>
            <person name="Northen T."/>
            <person name="Drula E."/>
            <person name="Henrissat B."/>
            <person name="Hsieh H.M."/>
            <person name="Youens-Clark K."/>
            <person name="Lutzoni F."/>
            <person name="Miadlikowska J."/>
            <person name="Eastwood D.C."/>
            <person name="Hamelin R.C."/>
            <person name="Grigoriev I.V."/>
            <person name="U'Ren J.M."/>
        </authorList>
    </citation>
    <scope>NUCLEOTIDE SEQUENCE [LARGE SCALE GENOMIC DNA]</scope>
    <source>
        <strain evidence="1 2">ER1909</strain>
    </source>
</reference>
<name>A0ACC0DMJ7_9PEZI</name>
<dbReference type="EMBL" id="MU394280">
    <property type="protein sequence ID" value="KAI6094014.1"/>
    <property type="molecule type" value="Genomic_DNA"/>
</dbReference>
<sequence>MSGNHGGSNIYEDQEQVNYGRSRVANEEKHHLTKAEGYRPSEFLTNAACLNRSEQSCSPRRNIGVASNRAYVSYQLQSISVAHTCGSRPQCMVTSPRGVRKSMRRSSAKKRSSYERSRRRLIACRAKNSRS</sequence>
<organism evidence="1 2">
    <name type="scientific">Hypoxylon rubiginosum</name>
    <dbReference type="NCBI Taxonomy" id="110542"/>
    <lineage>
        <taxon>Eukaryota</taxon>
        <taxon>Fungi</taxon>
        <taxon>Dikarya</taxon>
        <taxon>Ascomycota</taxon>
        <taxon>Pezizomycotina</taxon>
        <taxon>Sordariomycetes</taxon>
        <taxon>Xylariomycetidae</taxon>
        <taxon>Xylariales</taxon>
        <taxon>Hypoxylaceae</taxon>
        <taxon>Hypoxylon</taxon>
    </lineage>
</organism>
<dbReference type="Proteomes" id="UP001497680">
    <property type="component" value="Unassembled WGS sequence"/>
</dbReference>
<comment type="caution">
    <text evidence="1">The sequence shown here is derived from an EMBL/GenBank/DDBJ whole genome shotgun (WGS) entry which is preliminary data.</text>
</comment>
<evidence type="ECO:0000313" key="1">
    <source>
        <dbReference type="EMBL" id="KAI6094014.1"/>
    </source>
</evidence>
<keyword evidence="2" id="KW-1185">Reference proteome</keyword>
<gene>
    <name evidence="1" type="ORF">F4821DRAFT_221935</name>
</gene>
<accession>A0ACC0DMJ7</accession>